<evidence type="ECO:0000256" key="1">
    <source>
        <dbReference type="ARBA" id="ARBA00022908"/>
    </source>
</evidence>
<dbReference type="SUPFAM" id="SSF56349">
    <property type="entry name" value="DNA breaking-rejoining enzymes"/>
    <property type="match status" value="1"/>
</dbReference>
<organism evidence="4">
    <name type="scientific">Bradyrhizobium barranii subsp. barranii</name>
    <dbReference type="NCBI Taxonomy" id="2823807"/>
    <lineage>
        <taxon>Bacteria</taxon>
        <taxon>Pseudomonadati</taxon>
        <taxon>Pseudomonadota</taxon>
        <taxon>Alphaproteobacteria</taxon>
        <taxon>Hyphomicrobiales</taxon>
        <taxon>Nitrobacteraceae</taxon>
        <taxon>Bradyrhizobium</taxon>
        <taxon>Bradyrhizobium barranii</taxon>
    </lineage>
</organism>
<dbReference type="InterPro" id="IPR013762">
    <property type="entry name" value="Integrase-like_cat_sf"/>
</dbReference>
<dbReference type="InterPro" id="IPR050090">
    <property type="entry name" value="Tyrosine_recombinase_XerCD"/>
</dbReference>
<dbReference type="EMBL" id="JAGEMI010000001">
    <property type="protein sequence ID" value="MBO1860751.1"/>
    <property type="molecule type" value="Genomic_DNA"/>
</dbReference>
<feature type="domain" description="Tyr recombinase" evidence="3">
    <location>
        <begin position="149"/>
        <end position="326"/>
    </location>
</feature>
<evidence type="ECO:0000256" key="2">
    <source>
        <dbReference type="ARBA" id="ARBA00023172"/>
    </source>
</evidence>
<proteinExistence type="predicted"/>
<dbReference type="GO" id="GO:0006310">
    <property type="term" value="P:DNA recombination"/>
    <property type="evidence" value="ECO:0007669"/>
    <property type="project" value="UniProtKB-KW"/>
</dbReference>
<evidence type="ECO:0000313" key="6">
    <source>
        <dbReference type="Proteomes" id="UP000664702"/>
    </source>
</evidence>
<evidence type="ECO:0000259" key="3">
    <source>
        <dbReference type="PROSITE" id="PS51898"/>
    </source>
</evidence>
<dbReference type="AlphaFoldDB" id="A0A939M081"/>
<accession>A0A939M081</accession>
<dbReference type="InterPro" id="IPR002104">
    <property type="entry name" value="Integrase_catalytic"/>
</dbReference>
<dbReference type="GO" id="GO:0003677">
    <property type="term" value="F:DNA binding"/>
    <property type="evidence" value="ECO:0007669"/>
    <property type="project" value="InterPro"/>
</dbReference>
<dbReference type="PROSITE" id="PS51898">
    <property type="entry name" value="TYR_RECOMBINASE"/>
    <property type="match status" value="1"/>
</dbReference>
<dbReference type="RefSeq" id="WP_208084174.1">
    <property type="nucleotide sequence ID" value="NZ_CP086136.1"/>
</dbReference>
<keyword evidence="1" id="KW-0229">DNA integration</keyword>
<evidence type="ECO:0000313" key="5">
    <source>
        <dbReference type="EMBL" id="UEM13666.1"/>
    </source>
</evidence>
<dbReference type="CDD" id="cd00796">
    <property type="entry name" value="INT_Rci_Hp1_C"/>
    <property type="match status" value="1"/>
</dbReference>
<reference evidence="5 6" key="2">
    <citation type="journal article" date="2022" name="Int. J. Syst. Evol. Microbiol.">
        <title>Strains of Bradyrhizobium barranii sp. nov. associated with legumes native to Canada are symbionts of soybeans and belong to different subspecies (subsp. barranii subsp. nov. and subsp. apii subsp. nov.) and symbiovars (sv. glycinearum and sv. septentrionale).</title>
        <authorList>
            <person name="Bromfield E.S.P."/>
            <person name="Cloutier S."/>
            <person name="Wasai-Hara S."/>
            <person name="Minamisawa K."/>
        </authorList>
    </citation>
    <scope>NUCLEOTIDE SEQUENCE [LARGE SCALE GENOMIC DNA]</scope>
    <source>
        <strain evidence="5 6">144S4</strain>
    </source>
</reference>
<dbReference type="KEGG" id="bban:J4G43_004920"/>
<dbReference type="Proteomes" id="UP000664702">
    <property type="component" value="Chromosome"/>
</dbReference>
<dbReference type="Pfam" id="PF00589">
    <property type="entry name" value="Phage_integrase"/>
    <property type="match status" value="1"/>
</dbReference>
<dbReference type="Gene3D" id="1.10.443.10">
    <property type="entry name" value="Intergrase catalytic core"/>
    <property type="match status" value="1"/>
</dbReference>
<name>A0A939M081_9BRAD</name>
<reference evidence="4" key="1">
    <citation type="submission" date="2021-03" db="EMBL/GenBank/DDBJ databases">
        <title>Whole Genome Sequence of Bradyrhizobium sp. Strain 144S4.</title>
        <authorList>
            <person name="Bromfield E.S.P."/>
            <person name="Cloutier S."/>
        </authorList>
    </citation>
    <scope>NUCLEOTIDE SEQUENCE [LARGE SCALE GENOMIC DNA]</scope>
    <source>
        <strain evidence="4">144S4</strain>
    </source>
</reference>
<dbReference type="PANTHER" id="PTHR30349:SF64">
    <property type="entry name" value="PROPHAGE INTEGRASE INTD-RELATED"/>
    <property type="match status" value="1"/>
</dbReference>
<keyword evidence="2" id="KW-0233">DNA recombination</keyword>
<protein>
    <submittedName>
        <fullName evidence="4">Site-specific integrase</fullName>
    </submittedName>
</protein>
<dbReference type="EMBL" id="CP086136">
    <property type="protein sequence ID" value="UEM13666.1"/>
    <property type="molecule type" value="Genomic_DNA"/>
</dbReference>
<evidence type="ECO:0000313" key="4">
    <source>
        <dbReference type="EMBL" id="MBO1860751.1"/>
    </source>
</evidence>
<dbReference type="PANTHER" id="PTHR30349">
    <property type="entry name" value="PHAGE INTEGRASE-RELATED"/>
    <property type="match status" value="1"/>
</dbReference>
<gene>
    <name evidence="5" type="ORF">J4G43_004920</name>
    <name evidence="4" type="ORF">J4G43_07120</name>
</gene>
<dbReference type="GO" id="GO:0015074">
    <property type="term" value="P:DNA integration"/>
    <property type="evidence" value="ECO:0007669"/>
    <property type="project" value="UniProtKB-KW"/>
</dbReference>
<sequence>MPLELKRRPKSPNWIIRGTLRGIRVEESTGTGNRAVAEEIRAKREAEILAQSVYGRRATATFAAAALSYLENGGSKRFTAKVIAHFGTTPLARIDQDALDRGAKKLYPEASPSTRNRQFYAIASAILHHAAKRGWCTLPIIDRPDIPAGRVRWLTIDEADRLIAACSDHLRPLVIFMLYTGARTGEALWLDWRDVELSRAHVQFPKTKNGEARGVPLHRRAIAALANISGRSAEVFRRPDGLAYSRPRNDADTSAGTRIKTAFRAACRRAGIVDFHPHDCRHTWATWHYAKNRDLGALMKLGGWKSERMVMRYAHVNVGELQHTIDNLPGGKSGETKKRKAKKA</sequence>
<dbReference type="InterPro" id="IPR011010">
    <property type="entry name" value="DNA_brk_join_enz"/>
</dbReference>